<keyword evidence="3" id="KW-1185">Reference proteome</keyword>
<dbReference type="Proteomes" id="UP000215335">
    <property type="component" value="Unassembled WGS sequence"/>
</dbReference>
<organism evidence="2 3">
    <name type="scientific">Trichomalopsis sarcophagae</name>
    <dbReference type="NCBI Taxonomy" id="543379"/>
    <lineage>
        <taxon>Eukaryota</taxon>
        <taxon>Metazoa</taxon>
        <taxon>Ecdysozoa</taxon>
        <taxon>Arthropoda</taxon>
        <taxon>Hexapoda</taxon>
        <taxon>Insecta</taxon>
        <taxon>Pterygota</taxon>
        <taxon>Neoptera</taxon>
        <taxon>Endopterygota</taxon>
        <taxon>Hymenoptera</taxon>
        <taxon>Apocrita</taxon>
        <taxon>Proctotrupomorpha</taxon>
        <taxon>Chalcidoidea</taxon>
        <taxon>Pteromalidae</taxon>
        <taxon>Pteromalinae</taxon>
        <taxon>Trichomalopsis</taxon>
    </lineage>
</organism>
<accession>A0A232EIG3</accession>
<comment type="caution">
    <text evidence="2">The sequence shown here is derived from an EMBL/GenBank/DDBJ whole genome shotgun (WGS) entry which is preliminary data.</text>
</comment>
<reference evidence="2 3" key="1">
    <citation type="journal article" date="2017" name="Curr. Biol.">
        <title>The Evolution of Venom by Co-option of Single-Copy Genes.</title>
        <authorList>
            <person name="Martinson E.O."/>
            <person name="Mrinalini"/>
            <person name="Kelkar Y.D."/>
            <person name="Chang C.H."/>
            <person name="Werren J.H."/>
        </authorList>
    </citation>
    <scope>NUCLEOTIDE SEQUENCE [LARGE SCALE GENOMIC DNA]</scope>
    <source>
        <strain evidence="2 3">Alberta</strain>
        <tissue evidence="2">Whole body</tissue>
    </source>
</reference>
<dbReference type="AlphaFoldDB" id="A0A232EIG3"/>
<protein>
    <submittedName>
        <fullName evidence="2">Uncharacterized protein</fullName>
    </submittedName>
</protein>
<evidence type="ECO:0000313" key="3">
    <source>
        <dbReference type="Proteomes" id="UP000215335"/>
    </source>
</evidence>
<evidence type="ECO:0000313" key="2">
    <source>
        <dbReference type="EMBL" id="OXU18143.1"/>
    </source>
</evidence>
<dbReference type="EMBL" id="NNAY01004255">
    <property type="protein sequence ID" value="OXU18143.1"/>
    <property type="molecule type" value="Genomic_DNA"/>
</dbReference>
<feature type="region of interest" description="Disordered" evidence="1">
    <location>
        <begin position="13"/>
        <end position="64"/>
    </location>
</feature>
<name>A0A232EIG3_9HYME</name>
<evidence type="ECO:0000256" key="1">
    <source>
        <dbReference type="SAM" id="MobiDB-lite"/>
    </source>
</evidence>
<proteinExistence type="predicted"/>
<feature type="compositionally biased region" description="Basic residues" evidence="1">
    <location>
        <begin position="54"/>
        <end position="64"/>
    </location>
</feature>
<gene>
    <name evidence="2" type="ORF">TSAR_004320</name>
</gene>
<feature type="compositionally biased region" description="Acidic residues" evidence="1">
    <location>
        <begin position="39"/>
        <end position="48"/>
    </location>
</feature>
<sequence length="64" mass="7476">MTAFEENNALENLLADITSDEDDITEYTSNENVEHTSSDEGEEEEEAERETQVRRRIQRKRGML</sequence>